<dbReference type="Proteomes" id="UP001153709">
    <property type="component" value="Chromosome 3"/>
</dbReference>
<gene>
    <name evidence="2" type="ORF">DIABBA_LOCUS5774</name>
</gene>
<evidence type="ECO:0000313" key="3">
    <source>
        <dbReference type="Proteomes" id="UP001153709"/>
    </source>
</evidence>
<accession>A0A9N9SUA5</accession>
<dbReference type="Pfam" id="PF14008">
    <property type="entry name" value="Metallophos_C"/>
    <property type="match status" value="1"/>
</dbReference>
<organism evidence="2 3">
    <name type="scientific">Diabrotica balteata</name>
    <name type="common">Banded cucumber beetle</name>
    <dbReference type="NCBI Taxonomy" id="107213"/>
    <lineage>
        <taxon>Eukaryota</taxon>
        <taxon>Metazoa</taxon>
        <taxon>Ecdysozoa</taxon>
        <taxon>Arthropoda</taxon>
        <taxon>Hexapoda</taxon>
        <taxon>Insecta</taxon>
        <taxon>Pterygota</taxon>
        <taxon>Neoptera</taxon>
        <taxon>Endopterygota</taxon>
        <taxon>Coleoptera</taxon>
        <taxon>Polyphaga</taxon>
        <taxon>Cucujiformia</taxon>
        <taxon>Chrysomeloidea</taxon>
        <taxon>Chrysomelidae</taxon>
        <taxon>Galerucinae</taxon>
        <taxon>Diabroticina</taxon>
        <taxon>Diabroticites</taxon>
        <taxon>Diabrotica</taxon>
    </lineage>
</organism>
<dbReference type="EMBL" id="OU898278">
    <property type="protein sequence ID" value="CAG9832256.1"/>
    <property type="molecule type" value="Genomic_DNA"/>
</dbReference>
<evidence type="ECO:0000259" key="1">
    <source>
        <dbReference type="Pfam" id="PF14008"/>
    </source>
</evidence>
<dbReference type="InterPro" id="IPR029052">
    <property type="entry name" value="Metallo-depent_PP-like"/>
</dbReference>
<proteinExistence type="predicted"/>
<keyword evidence="3" id="KW-1185">Reference proteome</keyword>
<dbReference type="SUPFAM" id="SSF56300">
    <property type="entry name" value="Metallo-dependent phosphatases"/>
    <property type="match status" value="1"/>
</dbReference>
<dbReference type="AlphaFoldDB" id="A0A9N9SUA5"/>
<reference evidence="2" key="1">
    <citation type="submission" date="2022-01" db="EMBL/GenBank/DDBJ databases">
        <authorList>
            <person name="King R."/>
        </authorList>
    </citation>
    <scope>NUCLEOTIDE SEQUENCE</scope>
</reference>
<dbReference type="Gene3D" id="3.60.21.10">
    <property type="match status" value="1"/>
</dbReference>
<dbReference type="OrthoDB" id="45007at2759"/>
<name>A0A9N9SUA5_DIABA</name>
<protein>
    <recommendedName>
        <fullName evidence="1">Purple acid phosphatase C-terminal domain-containing protein</fullName>
    </recommendedName>
</protein>
<feature type="domain" description="Purple acid phosphatase C-terminal" evidence="1">
    <location>
        <begin position="25"/>
        <end position="87"/>
    </location>
</feature>
<dbReference type="PANTHER" id="PTHR45867">
    <property type="entry name" value="PURPLE ACID PHOSPHATASE"/>
    <property type="match status" value="1"/>
</dbReference>
<dbReference type="InterPro" id="IPR025733">
    <property type="entry name" value="PAPs_C"/>
</dbReference>
<sequence length="125" mass="14203">MGATNNLTSIRGNIFNHNSIQTTMAPVQFTTGSAGCDEGRDSFVKELPEWSAFRSSDYGYSRLKVYNSSHMHLEQVSDDKSGDVIDSFWIVKDKHGLYPHSKMDWAKVDSMRLKSMNRNSIYNSK</sequence>
<dbReference type="PANTHER" id="PTHR45867:SF3">
    <property type="entry name" value="ACID PHOSPHATASE TYPE 7"/>
    <property type="match status" value="1"/>
</dbReference>
<evidence type="ECO:0000313" key="2">
    <source>
        <dbReference type="EMBL" id="CAG9832256.1"/>
    </source>
</evidence>